<dbReference type="InterPro" id="IPR010987">
    <property type="entry name" value="Glutathione-S-Trfase_C-like"/>
</dbReference>
<dbReference type="InterPro" id="IPR040079">
    <property type="entry name" value="Glutathione_S-Trfase"/>
</dbReference>
<dbReference type="Gene3D" id="3.40.30.10">
    <property type="entry name" value="Glutaredoxin"/>
    <property type="match status" value="1"/>
</dbReference>
<feature type="domain" description="GST C-terminal" evidence="3">
    <location>
        <begin position="93"/>
        <end position="231"/>
    </location>
</feature>
<comment type="caution">
    <text evidence="4">The sequence shown here is derived from an EMBL/GenBank/DDBJ whole genome shotgun (WGS) entry which is preliminary data.</text>
</comment>
<dbReference type="SUPFAM" id="SSF47616">
    <property type="entry name" value="GST C-terminal domain-like"/>
    <property type="match status" value="1"/>
</dbReference>
<dbReference type="InterPro" id="IPR036282">
    <property type="entry name" value="Glutathione-S-Trfase_C_sf"/>
</dbReference>
<dbReference type="PROSITE" id="PS50404">
    <property type="entry name" value="GST_NTER"/>
    <property type="match status" value="1"/>
</dbReference>
<feature type="domain" description="GST N-terminal" evidence="2">
    <location>
        <begin position="5"/>
        <end position="84"/>
    </location>
</feature>
<sequence length="234" mass="25858">MGSSDKLILYTNHRCPWAHRAHIALSELSLPFEEVIIDLDTPRTPEYLAVNPRGLVPSLSFNGEIIIESAIVSDFLANQYPSHLLPARDSAEYAIKRARIDLFVDAWFSKFQAQLFKLFAARTEEEQGAVVEAAVGILVKEVEPKLGNAKPFFDGSEKLTQAEVLTGSFALRLVSLTKAGVYPTQLWDEVEKQAPNVAKWAKAVAAHPSVNGIYNEQAVIEGTKKRIAKIRGEA</sequence>
<dbReference type="InterPro" id="IPR050983">
    <property type="entry name" value="GST_Omega/HSP26"/>
</dbReference>
<evidence type="ECO:0000256" key="1">
    <source>
        <dbReference type="ARBA" id="ARBA00007409"/>
    </source>
</evidence>
<dbReference type="PROSITE" id="PS50405">
    <property type="entry name" value="GST_CTER"/>
    <property type="match status" value="1"/>
</dbReference>
<reference evidence="4" key="1">
    <citation type="submission" date="2023-06" db="EMBL/GenBank/DDBJ databases">
        <title>Genome-scale phylogeny and comparative genomics of the fungal order Sordariales.</title>
        <authorList>
            <consortium name="Lawrence Berkeley National Laboratory"/>
            <person name="Hensen N."/>
            <person name="Bonometti L."/>
            <person name="Westerberg I."/>
            <person name="Brannstrom I.O."/>
            <person name="Guillou S."/>
            <person name="Cros-Aarteil S."/>
            <person name="Calhoun S."/>
            <person name="Haridas S."/>
            <person name="Kuo A."/>
            <person name="Mondo S."/>
            <person name="Pangilinan J."/>
            <person name="Riley R."/>
            <person name="Labutti K."/>
            <person name="Andreopoulos B."/>
            <person name="Lipzen A."/>
            <person name="Chen C."/>
            <person name="Yanf M."/>
            <person name="Daum C."/>
            <person name="Ng V."/>
            <person name="Clum A."/>
            <person name="Steindorff A."/>
            <person name="Ohm R."/>
            <person name="Martin F."/>
            <person name="Silar P."/>
            <person name="Natvig D."/>
            <person name="Lalanne C."/>
            <person name="Gautier V."/>
            <person name="Ament-Velasquez S.L."/>
            <person name="Kruys A."/>
            <person name="Hutchinson M.I."/>
            <person name="Powell A.J."/>
            <person name="Barry K."/>
            <person name="Miller A.N."/>
            <person name="Grigoriev I.V."/>
            <person name="Debuchy R."/>
            <person name="Gladieux P."/>
            <person name="Thoren M.H."/>
            <person name="Johannesson H."/>
        </authorList>
    </citation>
    <scope>NUCLEOTIDE SEQUENCE</scope>
    <source>
        <strain evidence="4">CBS 606.72</strain>
    </source>
</reference>
<dbReference type="Gene3D" id="1.20.1050.10">
    <property type="match status" value="1"/>
</dbReference>
<dbReference type="SFLD" id="SFLDS00019">
    <property type="entry name" value="Glutathione_Transferase_(cytos"/>
    <property type="match status" value="1"/>
</dbReference>
<dbReference type="CDD" id="cd00570">
    <property type="entry name" value="GST_N_family"/>
    <property type="match status" value="1"/>
</dbReference>
<name>A0AA40CDC4_9PEZI</name>
<evidence type="ECO:0000259" key="3">
    <source>
        <dbReference type="PROSITE" id="PS50405"/>
    </source>
</evidence>
<evidence type="ECO:0000313" key="5">
    <source>
        <dbReference type="Proteomes" id="UP001175000"/>
    </source>
</evidence>
<dbReference type="PANTHER" id="PTHR43968:SF8">
    <property type="entry name" value="S-TRANSFERASE, PUTATIVE (AFU_ORTHOLOGUE AFUA_2G00590)-RELATED"/>
    <property type="match status" value="1"/>
</dbReference>
<dbReference type="GO" id="GO:0005737">
    <property type="term" value="C:cytoplasm"/>
    <property type="evidence" value="ECO:0007669"/>
    <property type="project" value="TreeGrafter"/>
</dbReference>
<evidence type="ECO:0000259" key="2">
    <source>
        <dbReference type="PROSITE" id="PS50404"/>
    </source>
</evidence>
<dbReference type="Proteomes" id="UP001175000">
    <property type="component" value="Unassembled WGS sequence"/>
</dbReference>
<evidence type="ECO:0000313" key="4">
    <source>
        <dbReference type="EMBL" id="KAK0634040.1"/>
    </source>
</evidence>
<accession>A0AA40CDC4</accession>
<dbReference type="InterPro" id="IPR036249">
    <property type="entry name" value="Thioredoxin-like_sf"/>
</dbReference>
<dbReference type="InterPro" id="IPR004045">
    <property type="entry name" value="Glutathione_S-Trfase_N"/>
</dbReference>
<proteinExistence type="inferred from homology"/>
<dbReference type="SUPFAM" id="SSF52833">
    <property type="entry name" value="Thioredoxin-like"/>
    <property type="match status" value="1"/>
</dbReference>
<dbReference type="EMBL" id="JAULSU010000001">
    <property type="protein sequence ID" value="KAK0634040.1"/>
    <property type="molecule type" value="Genomic_DNA"/>
</dbReference>
<dbReference type="PANTHER" id="PTHR43968">
    <property type="match status" value="1"/>
</dbReference>
<comment type="similarity">
    <text evidence="1">Belongs to the GST superfamily.</text>
</comment>
<protein>
    <submittedName>
        <fullName evidence="4">Thioredoxin-like protein</fullName>
    </submittedName>
</protein>
<dbReference type="AlphaFoldDB" id="A0AA40CDC4"/>
<organism evidence="4 5">
    <name type="scientific">Immersiella caudata</name>
    <dbReference type="NCBI Taxonomy" id="314043"/>
    <lineage>
        <taxon>Eukaryota</taxon>
        <taxon>Fungi</taxon>
        <taxon>Dikarya</taxon>
        <taxon>Ascomycota</taxon>
        <taxon>Pezizomycotina</taxon>
        <taxon>Sordariomycetes</taxon>
        <taxon>Sordariomycetidae</taxon>
        <taxon>Sordariales</taxon>
        <taxon>Lasiosphaeriaceae</taxon>
        <taxon>Immersiella</taxon>
    </lineage>
</organism>
<dbReference type="PROSITE" id="PS51354">
    <property type="entry name" value="GLUTAREDOXIN_2"/>
    <property type="match status" value="1"/>
</dbReference>
<gene>
    <name evidence="4" type="ORF">B0T14DRAFT_551103</name>
</gene>
<dbReference type="Pfam" id="PF13409">
    <property type="entry name" value="GST_N_2"/>
    <property type="match status" value="1"/>
</dbReference>
<dbReference type="SFLD" id="SFLDG00358">
    <property type="entry name" value="Main_(cytGST)"/>
    <property type="match status" value="1"/>
</dbReference>
<keyword evidence="5" id="KW-1185">Reference proteome</keyword>